<proteinExistence type="predicted"/>
<dbReference type="InterPro" id="IPR014710">
    <property type="entry name" value="RmlC-like_jellyroll"/>
</dbReference>
<dbReference type="SUPFAM" id="SSF51182">
    <property type="entry name" value="RmlC-like cupins"/>
    <property type="match status" value="1"/>
</dbReference>
<dbReference type="RefSeq" id="WP_244543073.1">
    <property type="nucleotide sequence ID" value="NZ_FOAB01000010.1"/>
</dbReference>
<reference evidence="2 3" key="1">
    <citation type="submission" date="2016-10" db="EMBL/GenBank/DDBJ databases">
        <authorList>
            <person name="de Groot N.N."/>
        </authorList>
    </citation>
    <scope>NUCLEOTIDE SEQUENCE [LARGE SCALE GENOMIC DNA]</scope>
    <source>
        <strain evidence="2 3">DSM 25232</strain>
    </source>
</reference>
<organism evidence="2 3">
    <name type="scientific">Aquimarina amphilecti</name>
    <dbReference type="NCBI Taxonomy" id="1038014"/>
    <lineage>
        <taxon>Bacteria</taxon>
        <taxon>Pseudomonadati</taxon>
        <taxon>Bacteroidota</taxon>
        <taxon>Flavobacteriia</taxon>
        <taxon>Flavobacteriales</taxon>
        <taxon>Flavobacteriaceae</taxon>
        <taxon>Aquimarina</taxon>
    </lineage>
</organism>
<evidence type="ECO:0000259" key="1">
    <source>
        <dbReference type="Pfam" id="PF05523"/>
    </source>
</evidence>
<dbReference type="Pfam" id="PF05523">
    <property type="entry name" value="FdtA"/>
    <property type="match status" value="1"/>
</dbReference>
<sequence length="147" mass="16815">MASNTSAQEIEHMTSIEDCEIIEVPKIKDPRGTIAVVEKDVIPFETKRVYYLYDVPSDASRGGHAHKKLYQFLIALSGSFDVILQDGKEQKKITLNKPNKGLLIKPGIWRELENFSSGSVCLVLASEVYKEEDYIRNFEEFKLFKTR</sequence>
<dbReference type="Gene3D" id="2.60.120.10">
    <property type="entry name" value="Jelly Rolls"/>
    <property type="match status" value="1"/>
</dbReference>
<dbReference type="Proteomes" id="UP000198521">
    <property type="component" value="Unassembled WGS sequence"/>
</dbReference>
<name>A0A1H7WCI2_AQUAM</name>
<evidence type="ECO:0000313" key="2">
    <source>
        <dbReference type="EMBL" id="SEM18775.1"/>
    </source>
</evidence>
<dbReference type="EMBL" id="FOAB01000010">
    <property type="protein sequence ID" value="SEM18775.1"/>
    <property type="molecule type" value="Genomic_DNA"/>
</dbReference>
<protein>
    <submittedName>
        <fullName evidence="2">WxcM-like, C-terminal</fullName>
    </submittedName>
</protein>
<dbReference type="AlphaFoldDB" id="A0A1H7WCI2"/>
<gene>
    <name evidence="2" type="ORF">SAMN04487910_4367</name>
</gene>
<accession>A0A1H7WCI2</accession>
<dbReference type="InterPro" id="IPR011051">
    <property type="entry name" value="RmlC_Cupin_sf"/>
</dbReference>
<evidence type="ECO:0000313" key="3">
    <source>
        <dbReference type="Proteomes" id="UP000198521"/>
    </source>
</evidence>
<feature type="domain" description="Sugar 3,4-ketoisomerase QdtA cupin" evidence="1">
    <location>
        <begin position="18"/>
        <end position="144"/>
    </location>
</feature>
<dbReference type="STRING" id="1038014.SAMN04487910_4367"/>
<dbReference type="CDD" id="cd20292">
    <property type="entry name" value="cupin_QdtA-like"/>
    <property type="match status" value="1"/>
</dbReference>
<dbReference type="InterPro" id="IPR008894">
    <property type="entry name" value="QdtA_cupin_dom"/>
</dbReference>
<keyword evidence="3" id="KW-1185">Reference proteome</keyword>